<dbReference type="InterPro" id="IPR016024">
    <property type="entry name" value="ARM-type_fold"/>
</dbReference>
<evidence type="ECO:0000256" key="1">
    <source>
        <dbReference type="ARBA" id="ARBA00015263"/>
    </source>
</evidence>
<dbReference type="OrthoDB" id="66533at2759"/>
<dbReference type="Gene3D" id="1.25.10.10">
    <property type="entry name" value="Leucine-rich Repeat Variant"/>
    <property type="match status" value="1"/>
</dbReference>
<feature type="compositionally biased region" description="Basic residues" evidence="2">
    <location>
        <begin position="290"/>
        <end position="304"/>
    </location>
</feature>
<dbReference type="Proteomes" id="UP000007801">
    <property type="component" value="Unassembled WGS sequence"/>
</dbReference>
<proteinExistence type="predicted"/>
<dbReference type="EMBL" id="CH902632">
    <property type="protein sequence ID" value="EDV32607.2"/>
    <property type="molecule type" value="Genomic_DNA"/>
</dbReference>
<dbReference type="AlphaFoldDB" id="B3MYB3"/>
<name>B3MYB3_DROAN</name>
<dbReference type="InterPro" id="IPR025283">
    <property type="entry name" value="DUF4042"/>
</dbReference>
<reference evidence="4 5" key="1">
    <citation type="journal article" date="2007" name="Nature">
        <title>Evolution of genes and genomes on the Drosophila phylogeny.</title>
        <authorList>
            <consortium name="Drosophila 12 Genomes Consortium"/>
            <person name="Clark A.G."/>
            <person name="Eisen M.B."/>
            <person name="Smith D.R."/>
            <person name="Bergman C.M."/>
            <person name="Oliver B."/>
            <person name="Markow T.A."/>
            <person name="Kaufman T.C."/>
            <person name="Kellis M."/>
            <person name="Gelbart W."/>
            <person name="Iyer V.N."/>
            <person name="Pollard D.A."/>
            <person name="Sackton T.B."/>
            <person name="Larracuente A.M."/>
            <person name="Singh N.D."/>
            <person name="Abad J.P."/>
            <person name="Abt D.N."/>
            <person name="Adryan B."/>
            <person name="Aguade M."/>
            <person name="Akashi H."/>
            <person name="Anderson W.W."/>
            <person name="Aquadro C.F."/>
            <person name="Ardell D.H."/>
            <person name="Arguello R."/>
            <person name="Artieri C.G."/>
            <person name="Barbash D.A."/>
            <person name="Barker D."/>
            <person name="Barsanti P."/>
            <person name="Batterham P."/>
            <person name="Batzoglou S."/>
            <person name="Begun D."/>
            <person name="Bhutkar A."/>
            <person name="Blanco E."/>
            <person name="Bosak S.A."/>
            <person name="Bradley R.K."/>
            <person name="Brand A.D."/>
            <person name="Brent M.R."/>
            <person name="Brooks A.N."/>
            <person name="Brown R.H."/>
            <person name="Butlin R.K."/>
            <person name="Caggese C."/>
            <person name="Calvi B.R."/>
            <person name="Bernardo de Carvalho A."/>
            <person name="Caspi A."/>
            <person name="Castrezana S."/>
            <person name="Celniker S.E."/>
            <person name="Chang J.L."/>
            <person name="Chapple C."/>
            <person name="Chatterji S."/>
            <person name="Chinwalla A."/>
            <person name="Civetta A."/>
            <person name="Clifton S.W."/>
            <person name="Comeron J.M."/>
            <person name="Costello J.C."/>
            <person name="Coyne J.A."/>
            <person name="Daub J."/>
            <person name="David R.G."/>
            <person name="Delcher A.L."/>
            <person name="Delehaunty K."/>
            <person name="Do C.B."/>
            <person name="Ebling H."/>
            <person name="Edwards K."/>
            <person name="Eickbush T."/>
            <person name="Evans J.D."/>
            <person name="Filipski A."/>
            <person name="Findeiss S."/>
            <person name="Freyhult E."/>
            <person name="Fulton L."/>
            <person name="Fulton R."/>
            <person name="Garcia A.C."/>
            <person name="Gardiner A."/>
            <person name="Garfield D.A."/>
            <person name="Garvin B.E."/>
            <person name="Gibson G."/>
            <person name="Gilbert D."/>
            <person name="Gnerre S."/>
            <person name="Godfrey J."/>
            <person name="Good R."/>
            <person name="Gotea V."/>
            <person name="Gravely B."/>
            <person name="Greenberg A.J."/>
            <person name="Griffiths-Jones S."/>
            <person name="Gross S."/>
            <person name="Guigo R."/>
            <person name="Gustafson E.A."/>
            <person name="Haerty W."/>
            <person name="Hahn M.W."/>
            <person name="Halligan D.L."/>
            <person name="Halpern A.L."/>
            <person name="Halter G.M."/>
            <person name="Han M.V."/>
            <person name="Heger A."/>
            <person name="Hillier L."/>
            <person name="Hinrichs A.S."/>
            <person name="Holmes I."/>
            <person name="Hoskins R.A."/>
            <person name="Hubisz M.J."/>
            <person name="Hultmark D."/>
            <person name="Huntley M.A."/>
            <person name="Jaffe D.B."/>
            <person name="Jagadeeshan S."/>
            <person name="Jeck W.R."/>
            <person name="Johnson J."/>
            <person name="Jones C.D."/>
            <person name="Jordan W.C."/>
            <person name="Karpen G.H."/>
            <person name="Kataoka E."/>
            <person name="Keightley P.D."/>
            <person name="Kheradpour P."/>
            <person name="Kirkness E.F."/>
            <person name="Koerich L.B."/>
            <person name="Kristiansen K."/>
            <person name="Kudrna D."/>
            <person name="Kulathinal R.J."/>
            <person name="Kumar S."/>
            <person name="Kwok R."/>
            <person name="Lander E."/>
            <person name="Langley C.H."/>
            <person name="Lapoint R."/>
            <person name="Lazzaro B.P."/>
            <person name="Lee S.J."/>
            <person name="Levesque L."/>
            <person name="Li R."/>
            <person name="Lin C.F."/>
            <person name="Lin M.F."/>
            <person name="Lindblad-Toh K."/>
            <person name="Llopart A."/>
            <person name="Long M."/>
            <person name="Low L."/>
            <person name="Lozovsky E."/>
            <person name="Lu J."/>
            <person name="Luo M."/>
            <person name="Machado C.A."/>
            <person name="Makalowski W."/>
            <person name="Marzo M."/>
            <person name="Matsuda M."/>
            <person name="Matzkin L."/>
            <person name="McAllister B."/>
            <person name="McBride C.S."/>
            <person name="McKernan B."/>
            <person name="McKernan K."/>
            <person name="Mendez-Lago M."/>
            <person name="Minx P."/>
            <person name="Mollenhauer M.U."/>
            <person name="Montooth K."/>
            <person name="Mount S.M."/>
            <person name="Mu X."/>
            <person name="Myers E."/>
            <person name="Negre B."/>
            <person name="Newfeld S."/>
            <person name="Nielsen R."/>
            <person name="Noor M.A."/>
            <person name="O'Grady P."/>
            <person name="Pachter L."/>
            <person name="Papaceit M."/>
            <person name="Parisi M.J."/>
            <person name="Parisi M."/>
            <person name="Parts L."/>
            <person name="Pedersen J.S."/>
            <person name="Pesole G."/>
            <person name="Phillippy A.M."/>
            <person name="Ponting C.P."/>
            <person name="Pop M."/>
            <person name="Porcelli D."/>
            <person name="Powell J.R."/>
            <person name="Prohaska S."/>
            <person name="Pruitt K."/>
            <person name="Puig M."/>
            <person name="Quesneville H."/>
            <person name="Ram K.R."/>
            <person name="Rand D."/>
            <person name="Rasmussen M.D."/>
            <person name="Reed L.K."/>
            <person name="Reenan R."/>
            <person name="Reily A."/>
            <person name="Remington K.A."/>
            <person name="Rieger T.T."/>
            <person name="Ritchie M.G."/>
            <person name="Robin C."/>
            <person name="Rogers Y.H."/>
            <person name="Rohde C."/>
            <person name="Rozas J."/>
            <person name="Rubenfield M.J."/>
            <person name="Ruiz A."/>
            <person name="Russo S."/>
            <person name="Salzberg S.L."/>
            <person name="Sanchez-Gracia A."/>
            <person name="Saranga D.J."/>
            <person name="Sato H."/>
            <person name="Schaeffer S.W."/>
            <person name="Schatz M.C."/>
            <person name="Schlenke T."/>
            <person name="Schwartz R."/>
            <person name="Segarra C."/>
            <person name="Singh R.S."/>
            <person name="Sirot L."/>
            <person name="Sirota M."/>
            <person name="Sisneros N.B."/>
            <person name="Smith C.D."/>
            <person name="Smith T.F."/>
            <person name="Spieth J."/>
            <person name="Stage D.E."/>
            <person name="Stark A."/>
            <person name="Stephan W."/>
            <person name="Strausberg R.L."/>
            <person name="Strempel S."/>
            <person name="Sturgill D."/>
            <person name="Sutton G."/>
            <person name="Sutton G.G."/>
            <person name="Tao W."/>
            <person name="Teichmann S."/>
            <person name="Tobari Y.N."/>
            <person name="Tomimura Y."/>
            <person name="Tsolas J.M."/>
            <person name="Valente V.L."/>
            <person name="Venter E."/>
            <person name="Venter J.C."/>
            <person name="Vicario S."/>
            <person name="Vieira F.G."/>
            <person name="Vilella A.J."/>
            <person name="Villasante A."/>
            <person name="Walenz B."/>
            <person name="Wang J."/>
            <person name="Wasserman M."/>
            <person name="Watts T."/>
            <person name="Wilson D."/>
            <person name="Wilson R.K."/>
            <person name="Wing R.A."/>
            <person name="Wolfner M.F."/>
            <person name="Wong A."/>
            <person name="Wong G.K."/>
            <person name="Wu C.I."/>
            <person name="Wu G."/>
            <person name="Yamamoto D."/>
            <person name="Yang H.P."/>
            <person name="Yang S.P."/>
            <person name="Yorke J.A."/>
            <person name="Yoshida K."/>
            <person name="Zdobnov E."/>
            <person name="Zhang P."/>
            <person name="Zhang Y."/>
            <person name="Zimin A.V."/>
            <person name="Baldwin J."/>
            <person name="Abdouelleil A."/>
            <person name="Abdulkadir J."/>
            <person name="Abebe A."/>
            <person name="Abera B."/>
            <person name="Abreu J."/>
            <person name="Acer S.C."/>
            <person name="Aftuck L."/>
            <person name="Alexander A."/>
            <person name="An P."/>
            <person name="Anderson E."/>
            <person name="Anderson S."/>
            <person name="Arachi H."/>
            <person name="Azer M."/>
            <person name="Bachantsang P."/>
            <person name="Barry A."/>
            <person name="Bayul T."/>
            <person name="Berlin A."/>
            <person name="Bessette D."/>
            <person name="Bloom T."/>
            <person name="Blye J."/>
            <person name="Boguslavskiy L."/>
            <person name="Bonnet C."/>
            <person name="Boukhgalter B."/>
            <person name="Bourzgui I."/>
            <person name="Brown A."/>
            <person name="Cahill P."/>
            <person name="Channer S."/>
            <person name="Cheshatsang Y."/>
            <person name="Chuda L."/>
            <person name="Citroen M."/>
            <person name="Collymore A."/>
            <person name="Cooke P."/>
            <person name="Costello M."/>
            <person name="D'Aco K."/>
            <person name="Daza R."/>
            <person name="De Haan G."/>
            <person name="DeGray S."/>
            <person name="DeMaso C."/>
            <person name="Dhargay N."/>
            <person name="Dooley K."/>
            <person name="Dooley E."/>
            <person name="Doricent M."/>
            <person name="Dorje P."/>
            <person name="Dorjee K."/>
            <person name="Dupes A."/>
            <person name="Elong R."/>
            <person name="Falk J."/>
            <person name="Farina A."/>
            <person name="Faro S."/>
            <person name="Ferguson D."/>
            <person name="Fisher S."/>
            <person name="Foley C.D."/>
            <person name="Franke A."/>
            <person name="Friedrich D."/>
            <person name="Gadbois L."/>
            <person name="Gearin G."/>
            <person name="Gearin C.R."/>
            <person name="Giannoukos G."/>
            <person name="Goode T."/>
            <person name="Graham J."/>
            <person name="Grandbois E."/>
            <person name="Grewal S."/>
            <person name="Gyaltsen K."/>
            <person name="Hafez N."/>
            <person name="Hagos B."/>
            <person name="Hall J."/>
            <person name="Henson C."/>
            <person name="Hollinger A."/>
            <person name="Honan T."/>
            <person name="Huard M.D."/>
            <person name="Hughes L."/>
            <person name="Hurhula B."/>
            <person name="Husby M.E."/>
            <person name="Kamat A."/>
            <person name="Kanga B."/>
            <person name="Kashin S."/>
            <person name="Khazanovich D."/>
            <person name="Kisner P."/>
            <person name="Lance K."/>
            <person name="Lara M."/>
            <person name="Lee W."/>
            <person name="Lennon N."/>
            <person name="Letendre F."/>
            <person name="LeVine R."/>
            <person name="Lipovsky A."/>
            <person name="Liu X."/>
            <person name="Liu J."/>
            <person name="Liu S."/>
            <person name="Lokyitsang T."/>
            <person name="Lokyitsang Y."/>
            <person name="Lubonja R."/>
            <person name="Lui A."/>
            <person name="MacDonald P."/>
            <person name="Magnisalis V."/>
            <person name="Maru K."/>
            <person name="Matthews C."/>
            <person name="McCusker W."/>
            <person name="McDonough S."/>
            <person name="Mehta T."/>
            <person name="Meldrim J."/>
            <person name="Meneus L."/>
            <person name="Mihai O."/>
            <person name="Mihalev A."/>
            <person name="Mihova T."/>
            <person name="Mittelman R."/>
            <person name="Mlenga V."/>
            <person name="Montmayeur A."/>
            <person name="Mulrain L."/>
            <person name="Navidi A."/>
            <person name="Naylor J."/>
            <person name="Negash T."/>
            <person name="Nguyen T."/>
            <person name="Nguyen N."/>
            <person name="Nicol R."/>
            <person name="Norbu C."/>
            <person name="Norbu N."/>
            <person name="Novod N."/>
            <person name="O'Neill B."/>
            <person name="Osman S."/>
            <person name="Markiewicz E."/>
            <person name="Oyono O.L."/>
            <person name="Patti C."/>
            <person name="Phunkhang P."/>
            <person name="Pierre F."/>
            <person name="Priest M."/>
            <person name="Raghuraman S."/>
            <person name="Rege F."/>
            <person name="Reyes R."/>
            <person name="Rise C."/>
            <person name="Rogov P."/>
            <person name="Ross K."/>
            <person name="Ryan E."/>
            <person name="Settipalli S."/>
            <person name="Shea T."/>
            <person name="Sherpa N."/>
            <person name="Shi L."/>
            <person name="Shih D."/>
            <person name="Sparrow T."/>
            <person name="Spaulding J."/>
            <person name="Stalker J."/>
            <person name="Stange-Thomann N."/>
            <person name="Stavropoulos S."/>
            <person name="Stone C."/>
            <person name="Strader C."/>
            <person name="Tesfaye S."/>
            <person name="Thomson T."/>
            <person name="Thoulutsang Y."/>
            <person name="Thoulutsang D."/>
            <person name="Topham K."/>
            <person name="Topping I."/>
            <person name="Tsamla T."/>
            <person name="Vassiliev H."/>
            <person name="Vo A."/>
            <person name="Wangchuk T."/>
            <person name="Wangdi T."/>
            <person name="Weiand M."/>
            <person name="Wilkinson J."/>
            <person name="Wilson A."/>
            <person name="Yadav S."/>
            <person name="Young G."/>
            <person name="Yu Q."/>
            <person name="Zembek L."/>
            <person name="Zhong D."/>
            <person name="Zimmer A."/>
            <person name="Zwirko Z."/>
            <person name="Jaffe D.B."/>
            <person name="Alvarez P."/>
            <person name="Brockman W."/>
            <person name="Butler J."/>
            <person name="Chin C."/>
            <person name="Gnerre S."/>
            <person name="Grabherr M."/>
            <person name="Kleber M."/>
            <person name="Mauceli E."/>
            <person name="MacCallum I."/>
        </authorList>
    </citation>
    <scope>NUCLEOTIDE SEQUENCE [LARGE SCALE GENOMIC DNA]</scope>
    <source>
        <strain evidence="5">Tucson 14024-0371.13</strain>
    </source>
</reference>
<dbReference type="InterPro" id="IPR052107">
    <property type="entry name" value="HEAT6"/>
</dbReference>
<feature type="compositionally biased region" description="Polar residues" evidence="2">
    <location>
        <begin position="305"/>
        <end position="317"/>
    </location>
</feature>
<feature type="region of interest" description="Disordered" evidence="2">
    <location>
        <begin position="253"/>
        <end position="322"/>
    </location>
</feature>
<organism evidence="4 5">
    <name type="scientific">Drosophila ananassae</name>
    <name type="common">Fruit fly</name>
    <dbReference type="NCBI Taxonomy" id="7217"/>
    <lineage>
        <taxon>Eukaryota</taxon>
        <taxon>Metazoa</taxon>
        <taxon>Ecdysozoa</taxon>
        <taxon>Arthropoda</taxon>
        <taxon>Hexapoda</taxon>
        <taxon>Insecta</taxon>
        <taxon>Pterygota</taxon>
        <taxon>Neoptera</taxon>
        <taxon>Endopterygota</taxon>
        <taxon>Diptera</taxon>
        <taxon>Brachycera</taxon>
        <taxon>Muscomorpha</taxon>
        <taxon>Ephydroidea</taxon>
        <taxon>Drosophilidae</taxon>
        <taxon>Drosophila</taxon>
        <taxon>Sophophora</taxon>
    </lineage>
</organism>
<dbReference type="eggNOG" id="KOG4535">
    <property type="taxonomic scope" value="Eukaryota"/>
</dbReference>
<dbReference type="PANTHER" id="PTHR13366">
    <property type="entry name" value="MALARIA ANTIGEN-RELATED"/>
    <property type="match status" value="1"/>
</dbReference>
<keyword evidence="5" id="KW-1185">Reference proteome</keyword>
<dbReference type="FunCoup" id="B3MYB3">
    <property type="interactions" value="2029"/>
</dbReference>
<dbReference type="Pfam" id="PF13251">
    <property type="entry name" value="DUF4042"/>
    <property type="match status" value="1"/>
</dbReference>
<evidence type="ECO:0000256" key="2">
    <source>
        <dbReference type="SAM" id="MobiDB-lite"/>
    </source>
</evidence>
<feature type="domain" description="DUF4042" evidence="3">
    <location>
        <begin position="365"/>
        <end position="542"/>
    </location>
</feature>
<dbReference type="SUPFAM" id="SSF48371">
    <property type="entry name" value="ARM repeat"/>
    <property type="match status" value="1"/>
</dbReference>
<dbReference type="InterPro" id="IPR011989">
    <property type="entry name" value="ARM-like"/>
</dbReference>
<feature type="region of interest" description="Disordered" evidence="2">
    <location>
        <begin position="576"/>
        <end position="600"/>
    </location>
</feature>
<evidence type="ECO:0000259" key="3">
    <source>
        <dbReference type="Pfam" id="PF13251"/>
    </source>
</evidence>
<dbReference type="InParanoid" id="B3MYB3"/>
<evidence type="ECO:0000313" key="4">
    <source>
        <dbReference type="EMBL" id="EDV32607.2"/>
    </source>
</evidence>
<feature type="compositionally biased region" description="Acidic residues" evidence="2">
    <location>
        <begin position="576"/>
        <end position="586"/>
    </location>
</feature>
<accession>B3MYB3</accession>
<gene>
    <name evidence="4" type="primary">Dana\GF22106</name>
    <name evidence="4" type="synonym">dana_GLEANR_6091</name>
    <name evidence="4" type="ORF">GF22106</name>
</gene>
<evidence type="ECO:0000313" key="5">
    <source>
        <dbReference type="Proteomes" id="UP000007801"/>
    </source>
</evidence>
<dbReference type="STRING" id="7217.B3MYB3"/>
<dbReference type="PANTHER" id="PTHR13366:SF0">
    <property type="entry name" value="HEAT REPEAT-CONTAINING PROTEIN 6"/>
    <property type="match status" value="1"/>
</dbReference>
<protein>
    <recommendedName>
        <fullName evidence="1">HEAT repeat-containing protein 6</fullName>
    </recommendedName>
</protein>
<dbReference type="HOGENOM" id="CLU_007141_0_0_1"/>
<sequence length="1078" mass="120101">MVLFHYWNAVTPRVTAAMDKDRDMLDNLQQGILDTAGLDEDTIHRYVSFMRELRHPQGIPVGVAAERLRQWLEEVRARGQSDLLRNCQLWLNELILGRKVILVRPQMLLQWLLDGRQQDKTPVELNLILTVLKTLPKEELRLYWRELATFPYSNDVSCAVLVVQCQDLVLADLEQSQDGDTNSCRQLANTLINHFYEGVWLKNSKEEQWSLLLSHSLHLLQRIVAKQPDFATQNVPELMGLVQAYMIFGTEEASARNQPPRRVQPAQQSAAYGQDDELELEPQPSQKQRTGGRKNKTRKMRSLARQRNQSTNDVQETNPRDRVLLTGHLDYGCLTGDSGENCPVSDSAGDPQSSGLRQERNLQAKVRISALHLLGSLAKNLPRRFLYGYWHILFPSGEHGATNSHLLLLGHTDTNARCRAVALQLAAQILYGSKSFLSQASSQGPSNYTPFAMSLASSLMSSYRCLSSILEREYAPPVLTQGLKCLAVLVQATPFEQLEMGFVYEFVGHVKKLAKSGDIPVVVSALLVMEMLLSSPRLTPEMASAVGLSPSQRNLQLEDVQGAEQDYLDSDADVEFEEDAEPEPSEQSEKPTVPADQTRLPPIPRNSWLLRQVLRYLESLGTAPPIRVECYQVLLAMGTHIGLLRGHQTRLCRVIMAGLGDATFDVRLYAARCLDSVGYQLGRLVPESSERESQLSFWLHLLPVVYTAYHEAAGASLKCALCDALSNIGTFTFERLSLGHRNALLAFLSGCASDDGEEPLVRAAALRAMAVYVLHPSLKGDLVFVENAAELSLYLVNDTQLVVRTKAAWALGNISDALLGGVTQHSERISEELLGRLIQAATKSCGDHDKVKANAVRSLGNLLQVLQLQPGANSEQMQLAISKLLDCVKNASSAKVKWNACHAIGNLVRHRAFFATTHLAGILFPALSQLIVQHANFKVRINATAVLLQLEQRQDLGNHFALVWRSILEALERSNALDSFEEYNHRDALQQQLCLAIAKLLALAKAADLPGMREALEEDRLEAVRSTWRRVAYRIVPEQSAPLFTCIPLLEQRLQAETVLPQQRSSLAFVARNLKLDP</sequence>